<dbReference type="Proteomes" id="UP001470230">
    <property type="component" value="Unassembled WGS sequence"/>
</dbReference>
<dbReference type="EMBL" id="JAPFFF010000001">
    <property type="protein sequence ID" value="KAK8899237.1"/>
    <property type="molecule type" value="Genomic_DNA"/>
</dbReference>
<reference evidence="2 3" key="1">
    <citation type="submission" date="2024-04" db="EMBL/GenBank/DDBJ databases">
        <title>Tritrichomonas musculus Genome.</title>
        <authorList>
            <person name="Alves-Ferreira E."/>
            <person name="Grigg M."/>
            <person name="Lorenzi H."/>
            <person name="Galac M."/>
        </authorList>
    </citation>
    <scope>NUCLEOTIDE SEQUENCE [LARGE SCALE GENOMIC DNA]</scope>
    <source>
        <strain evidence="2 3">EAF2021</strain>
    </source>
</reference>
<keyword evidence="1" id="KW-1133">Transmembrane helix</keyword>
<keyword evidence="3" id="KW-1185">Reference proteome</keyword>
<organism evidence="2 3">
    <name type="scientific">Tritrichomonas musculus</name>
    <dbReference type="NCBI Taxonomy" id="1915356"/>
    <lineage>
        <taxon>Eukaryota</taxon>
        <taxon>Metamonada</taxon>
        <taxon>Parabasalia</taxon>
        <taxon>Tritrichomonadida</taxon>
        <taxon>Tritrichomonadidae</taxon>
        <taxon>Tritrichomonas</taxon>
    </lineage>
</organism>
<keyword evidence="1" id="KW-0472">Membrane</keyword>
<evidence type="ECO:0000256" key="1">
    <source>
        <dbReference type="SAM" id="Phobius"/>
    </source>
</evidence>
<name>A0ABR2L922_9EUKA</name>
<accession>A0ABR2L922</accession>
<feature type="transmembrane region" description="Helical" evidence="1">
    <location>
        <begin position="146"/>
        <end position="168"/>
    </location>
</feature>
<keyword evidence="1" id="KW-0812">Transmembrane</keyword>
<evidence type="ECO:0000313" key="3">
    <source>
        <dbReference type="Proteomes" id="UP001470230"/>
    </source>
</evidence>
<sequence>MILLLVYYSSCQIQFSNLFGAYTFYFLPLDVVEIYVDEETITLLGKMEDKDDLLLQVSGDNLVEDFDSSKGLAGIYFKNGYKLKFINEGAHEIRIDVWFHDALPNFLCKNYRYESYPICNLELTGELSDYEEKHFIYYLDHKGKKVSFGIILTALILMTIFTCCLYRSD</sequence>
<protein>
    <submittedName>
        <fullName evidence="2">Uncharacterized protein</fullName>
    </submittedName>
</protein>
<proteinExistence type="predicted"/>
<evidence type="ECO:0000313" key="2">
    <source>
        <dbReference type="EMBL" id="KAK8899237.1"/>
    </source>
</evidence>
<gene>
    <name evidence="2" type="ORF">M9Y10_001544</name>
</gene>
<comment type="caution">
    <text evidence="2">The sequence shown here is derived from an EMBL/GenBank/DDBJ whole genome shotgun (WGS) entry which is preliminary data.</text>
</comment>